<dbReference type="InterPro" id="IPR039877">
    <property type="entry name" value="TMEM131-like"/>
</dbReference>
<organism evidence="11 12">
    <name type="scientific">Castilleja foliolosa</name>
    <dbReference type="NCBI Taxonomy" id="1961234"/>
    <lineage>
        <taxon>Eukaryota</taxon>
        <taxon>Viridiplantae</taxon>
        <taxon>Streptophyta</taxon>
        <taxon>Embryophyta</taxon>
        <taxon>Tracheophyta</taxon>
        <taxon>Spermatophyta</taxon>
        <taxon>Magnoliopsida</taxon>
        <taxon>eudicotyledons</taxon>
        <taxon>Gunneridae</taxon>
        <taxon>Pentapetalae</taxon>
        <taxon>asterids</taxon>
        <taxon>lamiids</taxon>
        <taxon>Lamiales</taxon>
        <taxon>Orobanchaceae</taxon>
        <taxon>Pedicularideae</taxon>
        <taxon>Castillejinae</taxon>
        <taxon>Castilleja</taxon>
    </lineage>
</organism>
<dbReference type="InterPro" id="IPR022113">
    <property type="entry name" value="TMEM131L_N"/>
</dbReference>
<feature type="region of interest" description="Disordered" evidence="7">
    <location>
        <begin position="530"/>
        <end position="584"/>
    </location>
</feature>
<evidence type="ECO:0000256" key="8">
    <source>
        <dbReference type="SAM" id="SignalP"/>
    </source>
</evidence>
<evidence type="ECO:0000256" key="5">
    <source>
        <dbReference type="ARBA" id="ARBA00022989"/>
    </source>
</evidence>
<dbReference type="Pfam" id="PF24501">
    <property type="entry name" value="Ig_TMEM131L_5"/>
    <property type="match status" value="1"/>
</dbReference>
<sequence>MFSLNLTIKPHRHLLCSISCILWLFLILCAFTHLVTSKGCPVYGDRSETFSPGQLTVVKRCNLSSPSLEHHNFRLTDGRVVLCSSSVSTLLDHEAHIPTAGHYNNTETYESGFLGVFPKPRVEIKPLLLDWGQKNAYYPSLEFLMVKNIDTDSVLTIFDPYSSNSQFYPCNFTGISLGPGENASICFVYLPTELGRSSGRLVLQTSCGGFLIRATGFGLKSPYSIKPLRTGLDAIKTLSLFNPFNETLSVKEVSYWISVSGNNSQSSKTICTIQSLLDLENAENCLPEIEIRPRIWEIGPRNMEPIMELDVSDYFEGKIVGAFCLQLTKLSEKKIETVIVPLEAGLNQNWGSDDKGLILVSEALVPFKKVDTREAEELVSLVLLDGSKSNPLHSLKFDLNFPFFCSRLMMKEVYAKNTGDFPLEVKRVSVSGSGCGLDGFIIRNNCEGFLLPPGECVLLEISYQSDFSSDTIKRDLELALARGVLVIIPMEASLPIYCKKLIYWTLMKKAMVVLSFLLVFLMYPRVTSNPPKTPDGSGSRNITVGINKEKKRRRRKKKSSCMGLLEVSSSQSENSTPSSPLSPVEVIKLNEQRDKNVSSKEKPNVRKFAGRPILLPSATFPSSSRATTETTTSAPCSPFLASLSPIAPHARAPGTRLRHRVNGGEHGEKMGAEDNLLTYDIWGDHLFGVSSSKQGEKVSVVNNSESFFVRDPQTLMASSSVSPCLKGK</sequence>
<accession>A0ABD3DD46</accession>
<dbReference type="Proteomes" id="UP001632038">
    <property type="component" value="Unassembled WGS sequence"/>
</dbReference>
<evidence type="ECO:0000256" key="3">
    <source>
        <dbReference type="ARBA" id="ARBA00022692"/>
    </source>
</evidence>
<evidence type="ECO:0000259" key="9">
    <source>
        <dbReference type="Pfam" id="PF12371"/>
    </source>
</evidence>
<dbReference type="GO" id="GO:0016020">
    <property type="term" value="C:membrane"/>
    <property type="evidence" value="ECO:0007669"/>
    <property type="project" value="UniProtKB-SubCell"/>
</dbReference>
<keyword evidence="5" id="KW-1133">Transmembrane helix</keyword>
<dbReference type="EMBL" id="JAVIJP010000017">
    <property type="protein sequence ID" value="KAL3640273.1"/>
    <property type="molecule type" value="Genomic_DNA"/>
</dbReference>
<feature type="compositionally biased region" description="Polar residues" evidence="7">
    <location>
        <begin position="530"/>
        <end position="544"/>
    </location>
</feature>
<gene>
    <name evidence="11" type="ORF">CASFOL_015241</name>
</gene>
<evidence type="ECO:0000313" key="12">
    <source>
        <dbReference type="Proteomes" id="UP001632038"/>
    </source>
</evidence>
<evidence type="ECO:0000256" key="1">
    <source>
        <dbReference type="ARBA" id="ARBA00004479"/>
    </source>
</evidence>
<keyword evidence="3" id="KW-0812">Transmembrane</keyword>
<evidence type="ECO:0000256" key="7">
    <source>
        <dbReference type="SAM" id="MobiDB-lite"/>
    </source>
</evidence>
<feature type="compositionally biased region" description="Low complexity" evidence="7">
    <location>
        <begin position="568"/>
        <end position="583"/>
    </location>
</feature>
<evidence type="ECO:0000313" key="11">
    <source>
        <dbReference type="EMBL" id="KAL3640273.1"/>
    </source>
</evidence>
<dbReference type="PANTHER" id="PTHR22050:SF0">
    <property type="entry name" value="TRANSMEMBRANE PROTEIN 131 HOMOLOG"/>
    <property type="match status" value="1"/>
</dbReference>
<evidence type="ECO:0000256" key="4">
    <source>
        <dbReference type="ARBA" id="ARBA00022729"/>
    </source>
</evidence>
<name>A0ABD3DD46_9LAMI</name>
<protein>
    <recommendedName>
        <fullName evidence="13">Transmembrane protein 131-like N-terminal domain-containing protein</fullName>
    </recommendedName>
</protein>
<dbReference type="Pfam" id="PF12371">
    <property type="entry name" value="TMEM131_like_N"/>
    <property type="match status" value="1"/>
</dbReference>
<dbReference type="InterPro" id="IPR055437">
    <property type="entry name" value="TMEM131L_Ig_5"/>
</dbReference>
<feature type="domain" description="TMEM131L fifth Ig-like" evidence="10">
    <location>
        <begin position="417"/>
        <end position="482"/>
    </location>
</feature>
<evidence type="ECO:0000259" key="10">
    <source>
        <dbReference type="Pfam" id="PF24501"/>
    </source>
</evidence>
<comment type="similarity">
    <text evidence="2">Belongs to the TMEM131 family.</text>
</comment>
<keyword evidence="4 8" id="KW-0732">Signal</keyword>
<evidence type="ECO:0000256" key="6">
    <source>
        <dbReference type="ARBA" id="ARBA00023136"/>
    </source>
</evidence>
<keyword evidence="12" id="KW-1185">Reference proteome</keyword>
<feature type="signal peptide" evidence="8">
    <location>
        <begin position="1"/>
        <end position="37"/>
    </location>
</feature>
<feature type="compositionally biased region" description="Basic residues" evidence="7">
    <location>
        <begin position="549"/>
        <end position="559"/>
    </location>
</feature>
<evidence type="ECO:0000256" key="2">
    <source>
        <dbReference type="ARBA" id="ARBA00006682"/>
    </source>
</evidence>
<feature type="domain" description="Transmembrane protein 131-like N-terminal" evidence="9">
    <location>
        <begin position="122"/>
        <end position="205"/>
    </location>
</feature>
<dbReference type="PANTHER" id="PTHR22050">
    <property type="entry name" value="RW1 PROTEIN HOMOLOG"/>
    <property type="match status" value="1"/>
</dbReference>
<evidence type="ECO:0008006" key="13">
    <source>
        <dbReference type="Google" id="ProtNLM"/>
    </source>
</evidence>
<feature type="chain" id="PRO_5044884520" description="Transmembrane protein 131-like N-terminal domain-containing protein" evidence="8">
    <location>
        <begin position="38"/>
        <end position="728"/>
    </location>
</feature>
<reference evidence="12" key="1">
    <citation type="journal article" date="2024" name="IScience">
        <title>Strigolactones Initiate the Formation of Haustorium-like Structures in Castilleja.</title>
        <authorList>
            <person name="Buerger M."/>
            <person name="Peterson D."/>
            <person name="Chory J."/>
        </authorList>
    </citation>
    <scope>NUCLEOTIDE SEQUENCE [LARGE SCALE GENOMIC DNA]</scope>
</reference>
<dbReference type="AlphaFoldDB" id="A0ABD3DD46"/>
<keyword evidence="6" id="KW-0472">Membrane</keyword>
<comment type="caution">
    <text evidence="11">The sequence shown here is derived from an EMBL/GenBank/DDBJ whole genome shotgun (WGS) entry which is preliminary data.</text>
</comment>
<comment type="subcellular location">
    <subcellularLocation>
        <location evidence="1">Membrane</location>
        <topology evidence="1">Single-pass type I membrane protein</topology>
    </subcellularLocation>
</comment>
<proteinExistence type="inferred from homology"/>